<protein>
    <submittedName>
        <fullName evidence="2">ABC-2 family transporter protein</fullName>
    </submittedName>
</protein>
<accession>A0A1G8YUD1</accession>
<reference evidence="3" key="1">
    <citation type="submission" date="2016-10" db="EMBL/GenBank/DDBJ databases">
        <authorList>
            <person name="Varghese N."/>
            <person name="Submissions S."/>
        </authorList>
    </citation>
    <scope>NUCLEOTIDE SEQUENCE [LARGE SCALE GENOMIC DNA]</scope>
    <source>
        <strain evidence="3">CGMCC 1.11012</strain>
    </source>
</reference>
<keyword evidence="1" id="KW-0472">Membrane</keyword>
<dbReference type="AlphaFoldDB" id="A0A1G8YUD1"/>
<feature type="transmembrane region" description="Helical" evidence="1">
    <location>
        <begin position="186"/>
        <end position="205"/>
    </location>
</feature>
<feature type="transmembrane region" description="Helical" evidence="1">
    <location>
        <begin position="78"/>
        <end position="103"/>
    </location>
</feature>
<keyword evidence="1" id="KW-1133">Transmembrane helix</keyword>
<dbReference type="InterPro" id="IPR025699">
    <property type="entry name" value="ABC2_memb-like"/>
</dbReference>
<proteinExistence type="predicted"/>
<evidence type="ECO:0000256" key="1">
    <source>
        <dbReference type="SAM" id="Phobius"/>
    </source>
</evidence>
<keyword evidence="1" id="KW-0812">Transmembrane</keyword>
<feature type="transmembrane region" description="Helical" evidence="1">
    <location>
        <begin position="144"/>
        <end position="166"/>
    </location>
</feature>
<dbReference type="OrthoDB" id="2849101at2"/>
<dbReference type="EMBL" id="FNDX01000030">
    <property type="protein sequence ID" value="SDK05685.1"/>
    <property type="molecule type" value="Genomic_DNA"/>
</dbReference>
<feature type="transmembrane region" description="Helical" evidence="1">
    <location>
        <begin position="16"/>
        <end position="47"/>
    </location>
</feature>
<sequence length="217" mass="24308">MYNLLLKELKLGVNPFFYILPLLTGALMLIPGWLYFLVILYFCFITVPNLFGGYKSQNDLMFTGMLPVAKKDIVKAKVALIVLLELLHIVIAVIYGLISVRLYPNLTYYFFAPSIGFWGLCLVMLAIFNLLFIAMYYKTAYKYGAASIVSITAATLFAGGAEWLGIQSPLVHDLFKGSGADSITTQLSILFACIAIFAIFTFLAYHIGYKRFLKVEI</sequence>
<gene>
    <name evidence="2" type="ORF">SAMN05216192_13042</name>
</gene>
<dbReference type="RefSeq" id="WP_090717039.1">
    <property type="nucleotide sequence ID" value="NZ_CBCSKY010000014.1"/>
</dbReference>
<keyword evidence="3" id="KW-1185">Reference proteome</keyword>
<dbReference type="Pfam" id="PF13346">
    <property type="entry name" value="ABC2_membrane_5"/>
    <property type="match status" value="1"/>
</dbReference>
<dbReference type="Proteomes" id="UP000199050">
    <property type="component" value="Unassembled WGS sequence"/>
</dbReference>
<name>A0A1G8YUD1_9BACL</name>
<evidence type="ECO:0000313" key="3">
    <source>
        <dbReference type="Proteomes" id="UP000199050"/>
    </source>
</evidence>
<organism evidence="2 3">
    <name type="scientific">Paenibacillus typhae</name>
    <dbReference type="NCBI Taxonomy" id="1174501"/>
    <lineage>
        <taxon>Bacteria</taxon>
        <taxon>Bacillati</taxon>
        <taxon>Bacillota</taxon>
        <taxon>Bacilli</taxon>
        <taxon>Bacillales</taxon>
        <taxon>Paenibacillaceae</taxon>
        <taxon>Paenibacillus</taxon>
    </lineage>
</organism>
<evidence type="ECO:0000313" key="2">
    <source>
        <dbReference type="EMBL" id="SDK05685.1"/>
    </source>
</evidence>
<dbReference type="STRING" id="1174501.SAMN05216192_13042"/>
<feature type="transmembrane region" description="Helical" evidence="1">
    <location>
        <begin position="115"/>
        <end position="137"/>
    </location>
</feature>